<sequence length="91" mass="9425">MKLVCSSAAIVGFAAMAHLVSAIPMSTADPSTTAANVASATQGVADEQPLANAYSHFGDFSARCNACLNKCLSSRGYDAKCADQCFKQKIC</sequence>
<keyword evidence="3" id="KW-1185">Reference proteome</keyword>
<dbReference type="AlphaFoldDB" id="A0A9P9WGN3"/>
<name>A0A9P9WGN3_9PEZI</name>
<dbReference type="EMBL" id="JAFIMR010000026">
    <property type="protein sequence ID" value="KAI1862989.1"/>
    <property type="molecule type" value="Genomic_DNA"/>
</dbReference>
<protein>
    <submittedName>
        <fullName evidence="2">Uncharacterized protein</fullName>
    </submittedName>
</protein>
<reference evidence="2" key="1">
    <citation type="submission" date="2021-03" db="EMBL/GenBank/DDBJ databases">
        <title>Revisited historic fungal species revealed as producer of novel bioactive compounds through whole genome sequencing and comparative genomics.</title>
        <authorList>
            <person name="Vignolle G.A."/>
            <person name="Hochenegger N."/>
            <person name="Mach R.L."/>
            <person name="Mach-Aigner A.R."/>
            <person name="Javad Rahimi M."/>
            <person name="Salim K.A."/>
            <person name="Chan C.M."/>
            <person name="Lim L.B.L."/>
            <person name="Cai F."/>
            <person name="Druzhinina I.S."/>
            <person name="U'Ren J.M."/>
            <person name="Derntl C."/>
        </authorList>
    </citation>
    <scope>NUCLEOTIDE SEQUENCE</scope>
    <source>
        <strain evidence="2">TUCIM 5799</strain>
    </source>
</reference>
<proteinExistence type="predicted"/>
<comment type="caution">
    <text evidence="2">The sequence shown here is derived from an EMBL/GenBank/DDBJ whole genome shotgun (WGS) entry which is preliminary data.</text>
</comment>
<organism evidence="2 3">
    <name type="scientific">Neoarthrinium moseri</name>
    <dbReference type="NCBI Taxonomy" id="1658444"/>
    <lineage>
        <taxon>Eukaryota</taxon>
        <taxon>Fungi</taxon>
        <taxon>Dikarya</taxon>
        <taxon>Ascomycota</taxon>
        <taxon>Pezizomycotina</taxon>
        <taxon>Sordariomycetes</taxon>
        <taxon>Xylariomycetidae</taxon>
        <taxon>Amphisphaeriales</taxon>
        <taxon>Apiosporaceae</taxon>
        <taxon>Neoarthrinium</taxon>
    </lineage>
</organism>
<keyword evidence="1" id="KW-0732">Signal</keyword>
<gene>
    <name evidence="2" type="ORF">JX265_009035</name>
</gene>
<evidence type="ECO:0000313" key="3">
    <source>
        <dbReference type="Proteomes" id="UP000829685"/>
    </source>
</evidence>
<evidence type="ECO:0000313" key="2">
    <source>
        <dbReference type="EMBL" id="KAI1862989.1"/>
    </source>
</evidence>
<evidence type="ECO:0000256" key="1">
    <source>
        <dbReference type="SAM" id="SignalP"/>
    </source>
</evidence>
<feature type="signal peptide" evidence="1">
    <location>
        <begin position="1"/>
        <end position="22"/>
    </location>
</feature>
<accession>A0A9P9WGN3</accession>
<dbReference type="Proteomes" id="UP000829685">
    <property type="component" value="Unassembled WGS sequence"/>
</dbReference>
<feature type="chain" id="PRO_5040438731" evidence="1">
    <location>
        <begin position="23"/>
        <end position="91"/>
    </location>
</feature>